<dbReference type="EMBL" id="AP019309">
    <property type="protein sequence ID" value="BBH27802.1"/>
    <property type="molecule type" value="Genomic_DNA"/>
</dbReference>
<evidence type="ECO:0000313" key="3">
    <source>
        <dbReference type="EMBL" id="BBH27802.1"/>
    </source>
</evidence>
<dbReference type="PANTHER" id="PTHR44068:SF11">
    <property type="entry name" value="GERANYL DIPHOSPHATE 2-C-METHYLTRANSFERASE"/>
    <property type="match status" value="1"/>
</dbReference>
<name>A0A3G9JBL8_9FIRM</name>
<dbReference type="InterPro" id="IPR050447">
    <property type="entry name" value="Erg6_SMT_methyltransf"/>
</dbReference>
<dbReference type="OrthoDB" id="43862at2"/>
<gene>
    <name evidence="3" type="ORF">SG0102_27360</name>
</gene>
<keyword evidence="1" id="KW-1133">Transmembrane helix</keyword>
<dbReference type="InterPro" id="IPR041698">
    <property type="entry name" value="Methyltransf_25"/>
</dbReference>
<dbReference type="AlphaFoldDB" id="A0A3G9JBL8"/>
<dbReference type="KEGG" id="ebm:SG0102_27360"/>
<keyword evidence="4" id="KW-1185">Reference proteome</keyword>
<evidence type="ECO:0000256" key="1">
    <source>
        <dbReference type="SAM" id="Phobius"/>
    </source>
</evidence>
<dbReference type="InParanoid" id="A0A3G9JBL8"/>
<dbReference type="Pfam" id="PF13649">
    <property type="entry name" value="Methyltransf_25"/>
    <property type="match status" value="1"/>
</dbReference>
<keyword evidence="1" id="KW-0472">Membrane</keyword>
<evidence type="ECO:0000259" key="2">
    <source>
        <dbReference type="Pfam" id="PF13649"/>
    </source>
</evidence>
<keyword evidence="1" id="KW-0812">Transmembrane</keyword>
<evidence type="ECO:0000313" key="4">
    <source>
        <dbReference type="Proteomes" id="UP000268059"/>
    </source>
</evidence>
<proteinExistence type="predicted"/>
<sequence>MDTNYGQFISKKFINTLFAITFAFLVVQYINEFTVGNNIIRIITTVLFLIALLITLYFHFVNRAFDYRKGHILKPLQKDMMKRLNFNGKGTVLDAGCHLGAYTITLSKTYKHAMITGVDHDTKLNCEINAKAEKVKKRTTFVEGSLSALGFKDKSFDAVTSCLAFSKAKVNTQGITAALRVLKKGGTFCFVDDFDNPKHYNIEALIADLKKQGYRQVEYIAHLEDEDYVPKYVRTPFVYRHIGMLYGKK</sequence>
<protein>
    <recommendedName>
        <fullName evidence="2">Methyltransferase domain-containing protein</fullName>
    </recommendedName>
</protein>
<accession>A0A3G9JBL8</accession>
<dbReference type="Proteomes" id="UP000268059">
    <property type="component" value="Chromosome"/>
</dbReference>
<dbReference type="SUPFAM" id="SSF53335">
    <property type="entry name" value="S-adenosyl-L-methionine-dependent methyltransferases"/>
    <property type="match status" value="1"/>
</dbReference>
<dbReference type="PANTHER" id="PTHR44068">
    <property type="entry name" value="ZGC:194242"/>
    <property type="match status" value="1"/>
</dbReference>
<reference evidence="3 4" key="1">
    <citation type="submission" date="2018-11" db="EMBL/GenBank/DDBJ databases">
        <title>Novel Erysipelotrichaceae bacterium isolated from small intestine of a swine.</title>
        <authorList>
            <person name="Kim J.S."/>
            <person name="Choe H."/>
            <person name="Lee Y.R."/>
            <person name="Kim K.M."/>
            <person name="Park D.S."/>
        </authorList>
    </citation>
    <scope>NUCLEOTIDE SEQUENCE [LARGE SCALE GENOMIC DNA]</scope>
    <source>
        <strain evidence="3 4">SG0102</strain>
    </source>
</reference>
<dbReference type="CDD" id="cd02440">
    <property type="entry name" value="AdoMet_MTases"/>
    <property type="match status" value="1"/>
</dbReference>
<dbReference type="RefSeq" id="WP_157983070.1">
    <property type="nucleotide sequence ID" value="NZ_AP019309.1"/>
</dbReference>
<dbReference type="InterPro" id="IPR029063">
    <property type="entry name" value="SAM-dependent_MTases_sf"/>
</dbReference>
<organism evidence="3 4">
    <name type="scientific">Intestinibaculum porci</name>
    <dbReference type="NCBI Taxonomy" id="2487118"/>
    <lineage>
        <taxon>Bacteria</taxon>
        <taxon>Bacillati</taxon>
        <taxon>Bacillota</taxon>
        <taxon>Erysipelotrichia</taxon>
        <taxon>Erysipelotrichales</taxon>
        <taxon>Erysipelotrichaceae</taxon>
        <taxon>Intestinibaculum</taxon>
    </lineage>
</organism>
<feature type="transmembrane region" description="Helical" evidence="1">
    <location>
        <begin position="42"/>
        <end position="61"/>
    </location>
</feature>
<feature type="transmembrane region" description="Helical" evidence="1">
    <location>
        <begin position="12"/>
        <end position="30"/>
    </location>
</feature>
<feature type="domain" description="Methyltransferase" evidence="2">
    <location>
        <begin position="92"/>
        <end position="186"/>
    </location>
</feature>
<dbReference type="Gene3D" id="3.40.50.150">
    <property type="entry name" value="Vaccinia Virus protein VP39"/>
    <property type="match status" value="1"/>
</dbReference>